<feature type="compositionally biased region" description="Basic and acidic residues" evidence="1">
    <location>
        <begin position="63"/>
        <end position="72"/>
    </location>
</feature>
<dbReference type="RefSeq" id="WP_034342203.1">
    <property type="nucleotide sequence ID" value="NZ_CAOJBX010000016.1"/>
</dbReference>
<dbReference type="EMBL" id="LN907858">
    <property type="protein sequence ID" value="CUU40921.1"/>
    <property type="molecule type" value="Genomic_DNA"/>
</dbReference>
<evidence type="ECO:0000256" key="2">
    <source>
        <dbReference type="SAM" id="SignalP"/>
    </source>
</evidence>
<evidence type="ECO:0000313" key="3">
    <source>
        <dbReference type="EMBL" id="CUU40921.1"/>
    </source>
</evidence>
<reference evidence="3" key="3">
    <citation type="submission" date="2015-11" db="EMBL/GenBank/DDBJ databases">
        <authorList>
            <person name="Zhang Y."/>
            <person name="Guo Z."/>
        </authorList>
    </citation>
    <scope>NUCLEOTIDE SEQUENCE</scope>
    <source>
        <strain evidence="3">1</strain>
    </source>
</reference>
<evidence type="ECO:0000313" key="5">
    <source>
        <dbReference type="Proteomes" id="UP000029925"/>
    </source>
</evidence>
<dbReference type="OrthoDB" id="5330005at2"/>
<dbReference type="AlphaFoldDB" id="A0A099UIA1"/>
<evidence type="ECO:0000313" key="4">
    <source>
        <dbReference type="EMBL" id="TLD78906.1"/>
    </source>
</evidence>
<reference evidence="6" key="2">
    <citation type="submission" date="2015-11" db="EMBL/GenBank/DDBJ databases">
        <authorList>
            <person name="Anvar S.Y."/>
        </authorList>
    </citation>
    <scope>NUCLEOTIDE SEQUENCE [LARGE SCALE GENOMIC DNA]</scope>
</reference>
<evidence type="ECO:0000256" key="1">
    <source>
        <dbReference type="SAM" id="MobiDB-lite"/>
    </source>
</evidence>
<dbReference type="PATRIC" id="fig|76936.10.peg.1988"/>
<feature type="signal peptide" evidence="2">
    <location>
        <begin position="1"/>
        <end position="20"/>
    </location>
</feature>
<gene>
    <name evidence="3" type="ORF">BN2458_PEG2038</name>
    <name evidence="4" type="ORF">LS75_003930</name>
</gene>
<accession>A0A099UIA1</accession>
<keyword evidence="2" id="KW-0732">Signal</keyword>
<sequence>MKKLFIIAMGIIFSASMASAFDVKGNALGAASDFSSGKSAKDIAEAKKKEAVDAAKAEAEKKKKEAIDKADSKTGGAASAVGGFLKK</sequence>
<feature type="chain" id="PRO_5044540580" evidence="2">
    <location>
        <begin position="21"/>
        <end position="87"/>
    </location>
</feature>
<evidence type="ECO:0000313" key="6">
    <source>
        <dbReference type="Proteomes" id="UP000064525"/>
    </source>
</evidence>
<dbReference type="Proteomes" id="UP000064525">
    <property type="component" value="Chromosome I"/>
</dbReference>
<dbReference type="EMBL" id="JRPF02000003">
    <property type="protein sequence ID" value="TLD78906.1"/>
    <property type="molecule type" value="Genomic_DNA"/>
</dbReference>
<organism evidence="3 6">
    <name type="scientific">Helicobacter typhlonius</name>
    <dbReference type="NCBI Taxonomy" id="76936"/>
    <lineage>
        <taxon>Bacteria</taxon>
        <taxon>Pseudomonadati</taxon>
        <taxon>Campylobacterota</taxon>
        <taxon>Epsilonproteobacteria</taxon>
        <taxon>Campylobacterales</taxon>
        <taxon>Helicobacteraceae</taxon>
        <taxon>Helicobacter</taxon>
    </lineage>
</organism>
<name>A0A099UIA1_9HELI</name>
<feature type="region of interest" description="Disordered" evidence="1">
    <location>
        <begin position="63"/>
        <end position="87"/>
    </location>
</feature>
<keyword evidence="5" id="KW-1185">Reference proteome</keyword>
<dbReference type="GeneID" id="78152143"/>
<reference evidence="4 5" key="1">
    <citation type="journal article" date="2014" name="Genome Announc.">
        <title>Draft genome sequences of eight enterohepatic helicobacter species isolated from both laboratory and wild rodents.</title>
        <authorList>
            <person name="Sheh A."/>
            <person name="Shen Z."/>
            <person name="Fox J.G."/>
        </authorList>
    </citation>
    <scope>NUCLEOTIDE SEQUENCE [LARGE SCALE GENOMIC DNA]</scope>
    <source>
        <strain evidence="4 5">MIT 98-6810</strain>
    </source>
</reference>
<dbReference type="Proteomes" id="UP000029925">
    <property type="component" value="Unassembled WGS sequence"/>
</dbReference>
<protein>
    <submittedName>
        <fullName evidence="3">Predicted secreted protein</fullName>
    </submittedName>
</protein>
<dbReference type="KEGG" id="hty:BN2458_PEG2038"/>
<proteinExistence type="predicted"/>